<dbReference type="PRINTS" id="PR00080">
    <property type="entry name" value="SDRFAMILY"/>
</dbReference>
<dbReference type="InterPro" id="IPR020904">
    <property type="entry name" value="Sc_DH/Rdtase_CS"/>
</dbReference>
<keyword evidence="6" id="KW-1185">Reference proteome</keyword>
<dbReference type="NCBIfam" id="NF006119">
    <property type="entry name" value="PRK08264.1-5"/>
    <property type="match status" value="1"/>
</dbReference>
<dbReference type="PANTHER" id="PTHR44169">
    <property type="entry name" value="NADPH-DEPENDENT 1-ACYLDIHYDROXYACETONE PHOSPHATE REDUCTASE"/>
    <property type="match status" value="1"/>
</dbReference>
<reference evidence="6" key="1">
    <citation type="submission" date="2023-07" db="EMBL/GenBank/DDBJ databases">
        <title>Duganella aceri sp. nov., isolated from tree sap.</title>
        <authorList>
            <person name="Kim I.S."/>
        </authorList>
    </citation>
    <scope>NUCLEOTIDE SEQUENCE [LARGE SCALE GENOMIC DNA]</scope>
    <source>
        <strain evidence="6">SAP-35</strain>
    </source>
</reference>
<name>A0ABX0FKH4_9BURK</name>
<dbReference type="SMART" id="SM00822">
    <property type="entry name" value="PKS_KR"/>
    <property type="match status" value="1"/>
</dbReference>
<sequence>MNIKDSVILVTGANRGLGLALTKALLQSGARKVYAAARDPATITLAGVHAIRLDVTDAASIAAAVAACPDLTILINNAGVALPSSLLGADAARLARQHLDTNLFGPLELSQAFAPVLANNRGGAIVNILSVLSWVTMPGSAAYSISKAAAWAMSNALRTELRGQNTQVLSAHMGYMDTDMTRGLDTPKSDPAVIAERILRALESNQHEVLADEFTGQVKQGLTAPRSVYLGAE</sequence>
<keyword evidence="2" id="KW-0560">Oxidoreductase</keyword>
<evidence type="ECO:0000256" key="3">
    <source>
        <dbReference type="RuleBase" id="RU000363"/>
    </source>
</evidence>
<organism evidence="5 6">
    <name type="scientific">Duganella aceris</name>
    <dbReference type="NCBI Taxonomy" id="2703883"/>
    <lineage>
        <taxon>Bacteria</taxon>
        <taxon>Pseudomonadati</taxon>
        <taxon>Pseudomonadota</taxon>
        <taxon>Betaproteobacteria</taxon>
        <taxon>Burkholderiales</taxon>
        <taxon>Oxalobacteraceae</taxon>
        <taxon>Telluria group</taxon>
        <taxon>Duganella</taxon>
    </lineage>
</organism>
<dbReference type="RefSeq" id="WP_166103142.1">
    <property type="nucleotide sequence ID" value="NZ_JAADJT010000005.1"/>
</dbReference>
<evidence type="ECO:0000313" key="5">
    <source>
        <dbReference type="EMBL" id="NGZ85077.1"/>
    </source>
</evidence>
<dbReference type="PANTHER" id="PTHR44169:SF6">
    <property type="entry name" value="NADPH-DEPENDENT 1-ACYLDIHYDROXYACETONE PHOSPHATE REDUCTASE"/>
    <property type="match status" value="1"/>
</dbReference>
<evidence type="ECO:0000256" key="1">
    <source>
        <dbReference type="ARBA" id="ARBA00006484"/>
    </source>
</evidence>
<proteinExistence type="inferred from homology"/>
<accession>A0ABX0FKH4</accession>
<evidence type="ECO:0000259" key="4">
    <source>
        <dbReference type="SMART" id="SM00822"/>
    </source>
</evidence>
<dbReference type="InterPro" id="IPR002347">
    <property type="entry name" value="SDR_fam"/>
</dbReference>
<evidence type="ECO:0000313" key="6">
    <source>
        <dbReference type="Proteomes" id="UP000666369"/>
    </source>
</evidence>
<dbReference type="InterPro" id="IPR036291">
    <property type="entry name" value="NAD(P)-bd_dom_sf"/>
</dbReference>
<dbReference type="Pfam" id="PF00106">
    <property type="entry name" value="adh_short"/>
    <property type="match status" value="1"/>
</dbReference>
<dbReference type="EMBL" id="JAADJT010000005">
    <property type="protein sequence ID" value="NGZ85077.1"/>
    <property type="molecule type" value="Genomic_DNA"/>
</dbReference>
<dbReference type="Gene3D" id="3.40.50.720">
    <property type="entry name" value="NAD(P)-binding Rossmann-like Domain"/>
    <property type="match status" value="1"/>
</dbReference>
<gene>
    <name evidence="5" type="ORF">GW587_12545</name>
</gene>
<dbReference type="PROSITE" id="PS00061">
    <property type="entry name" value="ADH_SHORT"/>
    <property type="match status" value="1"/>
</dbReference>
<comment type="similarity">
    <text evidence="1 3">Belongs to the short-chain dehydrogenases/reductases (SDR) family.</text>
</comment>
<comment type="caution">
    <text evidence="5">The sequence shown here is derived from an EMBL/GenBank/DDBJ whole genome shotgun (WGS) entry which is preliminary data.</text>
</comment>
<dbReference type="SUPFAM" id="SSF51735">
    <property type="entry name" value="NAD(P)-binding Rossmann-fold domains"/>
    <property type="match status" value="1"/>
</dbReference>
<dbReference type="InterPro" id="IPR057326">
    <property type="entry name" value="KR_dom"/>
</dbReference>
<evidence type="ECO:0000256" key="2">
    <source>
        <dbReference type="ARBA" id="ARBA00023002"/>
    </source>
</evidence>
<dbReference type="PRINTS" id="PR00081">
    <property type="entry name" value="GDHRDH"/>
</dbReference>
<feature type="domain" description="Ketoreductase" evidence="4">
    <location>
        <begin position="6"/>
        <end position="179"/>
    </location>
</feature>
<dbReference type="Proteomes" id="UP000666369">
    <property type="component" value="Unassembled WGS sequence"/>
</dbReference>
<protein>
    <submittedName>
        <fullName evidence="5">SDR family oxidoreductase</fullName>
    </submittedName>
</protein>
<dbReference type="NCBIfam" id="NF006117">
    <property type="entry name" value="PRK08264.1-3"/>
    <property type="match status" value="1"/>
</dbReference>